<dbReference type="AlphaFoldDB" id="E9ACC2"/>
<evidence type="ECO:0008006" key="4">
    <source>
        <dbReference type="Google" id="ProtNLM"/>
    </source>
</evidence>
<dbReference type="KEGG" id="lma:LMJF_02_0480"/>
<feature type="region of interest" description="Disordered" evidence="1">
    <location>
        <begin position="1"/>
        <end position="91"/>
    </location>
</feature>
<keyword evidence="3" id="KW-1185">Reference proteome</keyword>
<feature type="compositionally biased region" description="Basic residues" evidence="1">
    <location>
        <begin position="49"/>
        <end position="59"/>
    </location>
</feature>
<reference evidence="2 3" key="2">
    <citation type="journal article" date="2011" name="Genome Res.">
        <title>Chromosome and gene copy number variation allow major structural change between species and strains of Leishmania.</title>
        <authorList>
            <person name="Rogers M.B."/>
            <person name="Hilley J.D."/>
            <person name="Dickens N.J."/>
            <person name="Wilkes J."/>
            <person name="Bates P.A."/>
            <person name="Depledge D.P."/>
            <person name="Harris D."/>
            <person name="Her Y."/>
            <person name="Herzyk P."/>
            <person name="Imamura H."/>
            <person name="Otto T.D."/>
            <person name="Sanders M."/>
            <person name="Seeger K."/>
            <person name="Dujardin J.C."/>
            <person name="Berriman M."/>
            <person name="Smith D.F."/>
            <person name="Hertz-Fowler C."/>
            <person name="Mottram J.C."/>
        </authorList>
    </citation>
    <scope>NUCLEOTIDE SEQUENCE [LARGE SCALE GENOMIC DNA]</scope>
    <source>
        <strain evidence="3">MHOM/IL/81/Friedlin</strain>
    </source>
</reference>
<sequence>MSSPSRLSSARSLAPHLSKSPHIKRHTPDTHTQAHPHTHITMAGDKSSKRVKLRTKIARKQQTQHATGEHALSSSGLSSSPPPTSGAGEATAALPTEVDRQAALHIRDALRQRQGRTGRAPAVKVKEARGARATSAPGGAKRKLAMNAKKDKPSSQRTAALRRATVLGRRRLTLPRMSAAETRMAVAQAELQLFDAVQAVPAYAADPFAAVMQHLSATMDVLQPQTPDVGMAERAVGARRRH</sequence>
<dbReference type="OMA" id="QHLSATM"/>
<dbReference type="RefSeq" id="XP_003721653.1">
    <property type="nucleotide sequence ID" value="XM_003721605.1"/>
</dbReference>
<evidence type="ECO:0000313" key="3">
    <source>
        <dbReference type="Proteomes" id="UP000000542"/>
    </source>
</evidence>
<dbReference type="GO" id="GO:0005730">
    <property type="term" value="C:nucleolus"/>
    <property type="evidence" value="ECO:0000266"/>
    <property type="project" value="GeneDB"/>
</dbReference>
<dbReference type="InParanoid" id="E9ACC2"/>
<dbReference type="EMBL" id="FR796398">
    <property type="protein sequence ID" value="CBZ11938.1"/>
    <property type="molecule type" value="Genomic_DNA"/>
</dbReference>
<proteinExistence type="predicted"/>
<dbReference type="Proteomes" id="UP000000542">
    <property type="component" value="Chromosome 2"/>
</dbReference>
<organism evidence="2 3">
    <name type="scientific">Leishmania major</name>
    <dbReference type="NCBI Taxonomy" id="5664"/>
    <lineage>
        <taxon>Eukaryota</taxon>
        <taxon>Discoba</taxon>
        <taxon>Euglenozoa</taxon>
        <taxon>Kinetoplastea</taxon>
        <taxon>Metakinetoplastina</taxon>
        <taxon>Trypanosomatida</taxon>
        <taxon>Trypanosomatidae</taxon>
        <taxon>Leishmaniinae</taxon>
        <taxon>Leishmania</taxon>
    </lineage>
</organism>
<evidence type="ECO:0000256" key="1">
    <source>
        <dbReference type="SAM" id="MobiDB-lite"/>
    </source>
</evidence>
<reference evidence="2 3" key="1">
    <citation type="journal article" date="2005" name="Science">
        <title>The genome of the kinetoplastid parasite, Leishmania major.</title>
        <authorList>
            <person name="Ivens A.C."/>
            <person name="Peacock C.S."/>
            <person name="Worthey E.A."/>
            <person name="Murphy L."/>
            <person name="Aggarwal G."/>
            <person name="Berriman M."/>
            <person name="Sisk E."/>
            <person name="Rajandream M.A."/>
            <person name="Adlem E."/>
            <person name="Aert R."/>
            <person name="Anupama A."/>
            <person name="Apostolou Z."/>
            <person name="Attipoe P."/>
            <person name="Bason N."/>
            <person name="Bauser C."/>
            <person name="Beck A."/>
            <person name="Beverley S.M."/>
            <person name="Bianchettin G."/>
            <person name="Borzym K."/>
            <person name="Bothe G."/>
            <person name="Bruschi C.V."/>
            <person name="Collins M."/>
            <person name="Cadag E."/>
            <person name="Ciarloni L."/>
            <person name="Clayton C."/>
            <person name="Coulson R.M."/>
            <person name="Cronin A."/>
            <person name="Cruz A.K."/>
            <person name="Davies R.M."/>
            <person name="De Gaudenzi J."/>
            <person name="Dobson D.E."/>
            <person name="Duesterhoeft A."/>
            <person name="Fazelina G."/>
            <person name="Fosker N."/>
            <person name="Frasch A.C."/>
            <person name="Fraser A."/>
            <person name="Fuchs M."/>
            <person name="Gabel C."/>
            <person name="Goble A."/>
            <person name="Goffeau A."/>
            <person name="Harris D."/>
            <person name="Hertz-Fowler C."/>
            <person name="Hilbert H."/>
            <person name="Horn D."/>
            <person name="Huang Y."/>
            <person name="Klages S."/>
            <person name="Knights A."/>
            <person name="Kube M."/>
            <person name="Larke N."/>
            <person name="Litvin L."/>
            <person name="Lord A."/>
            <person name="Louie T."/>
            <person name="Marra M."/>
            <person name="Masuy D."/>
            <person name="Matthews K."/>
            <person name="Michaeli S."/>
            <person name="Mottram J.C."/>
            <person name="Muller-Auer S."/>
            <person name="Munden H."/>
            <person name="Nelson S."/>
            <person name="Norbertczak H."/>
            <person name="Oliver K."/>
            <person name="O'neil S."/>
            <person name="Pentony M."/>
            <person name="Pohl T.M."/>
            <person name="Price C."/>
            <person name="Purnelle B."/>
            <person name="Quail M.A."/>
            <person name="Rabbinowitsch E."/>
            <person name="Reinhardt R."/>
            <person name="Rieger M."/>
            <person name="Rinta J."/>
            <person name="Robben J."/>
            <person name="Robertson L."/>
            <person name="Ruiz J.C."/>
            <person name="Rutter S."/>
            <person name="Saunders D."/>
            <person name="Schafer M."/>
            <person name="Schein J."/>
            <person name="Schwartz D.C."/>
            <person name="Seeger K."/>
            <person name="Seyler A."/>
            <person name="Sharp S."/>
            <person name="Shin H."/>
            <person name="Sivam D."/>
            <person name="Squares R."/>
            <person name="Squares S."/>
            <person name="Tosato V."/>
            <person name="Vogt C."/>
            <person name="Volckaert G."/>
            <person name="Wambutt R."/>
            <person name="Warren T."/>
            <person name="Wedler H."/>
            <person name="Woodward J."/>
            <person name="Zhou S."/>
            <person name="Zimmermann W."/>
            <person name="Smith D.F."/>
            <person name="Blackwell J.M."/>
            <person name="Stuart K.D."/>
            <person name="Barrell B."/>
            <person name="Myler P.J."/>
        </authorList>
    </citation>
    <scope>NUCLEOTIDE SEQUENCE [LARGE SCALE GENOMIC DNA]</scope>
    <source>
        <strain evidence="3">MHOM/IL/81/Friedlin</strain>
    </source>
</reference>
<protein>
    <recommendedName>
        <fullName evidence="4">Ribosome biogenesis protein SLX9</fullName>
    </recommendedName>
</protein>
<feature type="region of interest" description="Disordered" evidence="1">
    <location>
        <begin position="109"/>
        <end position="156"/>
    </location>
</feature>
<dbReference type="VEuPathDB" id="TriTrypDB:LMJFC_020010400"/>
<dbReference type="HOGENOM" id="CLU_1149088_0_0_1"/>
<dbReference type="VEuPathDB" id="TriTrypDB:LMJLV39_020009900"/>
<evidence type="ECO:0000313" key="2">
    <source>
        <dbReference type="EMBL" id="CBZ11938.1"/>
    </source>
</evidence>
<dbReference type="eggNOG" id="ENOG502SGMW">
    <property type="taxonomic scope" value="Eukaryota"/>
</dbReference>
<dbReference type="VEuPathDB" id="TriTrypDB:LmjF.02.0480"/>
<name>E9ACC2_LEIMA</name>
<gene>
    <name evidence="2" type="ORF">LMJF_02_0480</name>
</gene>
<dbReference type="GeneID" id="12981584"/>
<accession>E9ACC2</accession>
<dbReference type="VEuPathDB" id="TriTrypDB:LMJSD75_020010000"/>
<feature type="compositionally biased region" description="Low complexity" evidence="1">
    <location>
        <begin position="1"/>
        <end position="15"/>
    </location>
</feature>